<organism evidence="2 3">
    <name type="scientific">Candidatus Colimorpha enterica</name>
    <dbReference type="NCBI Taxonomy" id="3083063"/>
    <lineage>
        <taxon>Bacteria</taxon>
        <taxon>Pseudomonadati</taxon>
        <taxon>Bacteroidota</taxon>
        <taxon>Bacteroidia</taxon>
        <taxon>Bacteroidales</taxon>
        <taxon>Candidatus Colimorpha</taxon>
    </lineage>
</organism>
<feature type="compositionally biased region" description="Acidic residues" evidence="1">
    <location>
        <begin position="576"/>
        <end position="585"/>
    </location>
</feature>
<protein>
    <submittedName>
        <fullName evidence="2">Uncharacterized protein</fullName>
    </submittedName>
</protein>
<dbReference type="AlphaFoldDB" id="A0AAE3FF89"/>
<proteinExistence type="predicted"/>
<name>A0AAE3FF89_9BACT</name>
<reference evidence="2 3" key="1">
    <citation type="submission" date="2022-03" db="EMBL/GenBank/DDBJ databases">
        <title>Metagenome-assembled genomes from swine fecal metagenomes.</title>
        <authorList>
            <person name="Holman D.B."/>
            <person name="Kommadath A."/>
        </authorList>
    </citation>
    <scope>NUCLEOTIDE SEQUENCE [LARGE SCALE GENOMIC DNA]</scope>
    <source>
        <strain evidence="2">SUG147</strain>
    </source>
</reference>
<dbReference type="Proteomes" id="UP001139365">
    <property type="component" value="Unassembled WGS sequence"/>
</dbReference>
<accession>A0AAE3FF89</accession>
<evidence type="ECO:0000313" key="2">
    <source>
        <dbReference type="EMBL" id="MCI5754809.1"/>
    </source>
</evidence>
<gene>
    <name evidence="2" type="ORF">MR241_00760</name>
</gene>
<feature type="region of interest" description="Disordered" evidence="1">
    <location>
        <begin position="572"/>
        <end position="594"/>
    </location>
</feature>
<sequence>MIYVGDSGRFLTHVLGTGRLFAFSGSDGIRLSSAFADFAFLRPVLKKKNMTEKTLYADSVMVRNLYSTTVARDGTVSSSVDSMTFSANPVTGVMVVTTLTVSGLDITVEPFPGIKPQLHEPVPGKRNDVQYLRLSRGKRAVYILPDMNAAVTGGGKRITLGGGTSRLFIIEPGSQGSAAKVKRVAANASVAEDPDSRDKHGDAASVFSARTSIYLRRADFGEDGLYSDLAKYCFRAARNLRAKTGGIRCSEQNWFCDAGSMSDYLHFASVFGLKPLADGIADTFYRMMRENGRFPQLFSQDGKRVGMPYNATSLSGLAAILSLFRYEEFYRLPHTRLCNLAGKVLGEQLPLIKTGMLPYSGAEPGFITGEFSGNERFHGSALNSLLFIRASSIYLSLPAGAKSDIAPELTAAVRHVKNSFTRNFCSGASVCANSPRRYMNMRLPHDVTGFCRTCSEYVMLSRDGNAYICPLCGSDCGGAEYSDVLRKLPSAPFFIGRYSPGLFDCRLPEHEDYASMSVRELAAGIGFYRCDRRRQSELIGEIASRYASDPDSFTPPAACRLVAEMRLYRSHTKEDYGEEEKDEAEEIKPKHGRK</sequence>
<comment type="caution">
    <text evidence="2">The sequence shown here is derived from an EMBL/GenBank/DDBJ whole genome shotgun (WGS) entry which is preliminary data.</text>
</comment>
<dbReference type="EMBL" id="JALEMU010000017">
    <property type="protein sequence ID" value="MCI5754809.1"/>
    <property type="molecule type" value="Genomic_DNA"/>
</dbReference>
<evidence type="ECO:0000313" key="3">
    <source>
        <dbReference type="Proteomes" id="UP001139365"/>
    </source>
</evidence>
<evidence type="ECO:0000256" key="1">
    <source>
        <dbReference type="SAM" id="MobiDB-lite"/>
    </source>
</evidence>